<keyword evidence="1" id="KW-0813">Transport</keyword>
<dbReference type="InterPro" id="IPR039481">
    <property type="entry name" value="EXOC2/Sec5_N_dom"/>
</dbReference>
<evidence type="ECO:0000256" key="1">
    <source>
        <dbReference type="ARBA" id="ARBA00022448"/>
    </source>
</evidence>
<feature type="domain" description="Exocyst complex component EXOC2/Sec5 N-terminal" evidence="2">
    <location>
        <begin position="29"/>
        <end position="68"/>
    </location>
</feature>
<protein>
    <recommendedName>
        <fullName evidence="2">Exocyst complex component EXOC2/Sec5 N-terminal domain-containing protein</fullName>
    </recommendedName>
</protein>
<evidence type="ECO:0000259" key="2">
    <source>
        <dbReference type="Pfam" id="PF15469"/>
    </source>
</evidence>
<reference evidence="3 4" key="1">
    <citation type="submission" date="2021-06" db="EMBL/GenBank/DDBJ databases">
        <authorList>
            <person name="Palmer J.M."/>
        </authorList>
    </citation>
    <scope>NUCLEOTIDE SEQUENCE [LARGE SCALE GENOMIC DNA]</scope>
    <source>
        <strain evidence="3 4">XC_2019</strain>
        <tissue evidence="3">Muscle</tissue>
    </source>
</reference>
<dbReference type="Pfam" id="PF15469">
    <property type="entry name" value="Sec5"/>
    <property type="match status" value="1"/>
</dbReference>
<proteinExistence type="predicted"/>
<keyword evidence="4" id="KW-1185">Reference proteome</keyword>
<accession>A0ABV0SA33</accession>
<evidence type="ECO:0000313" key="3">
    <source>
        <dbReference type="EMBL" id="MEQ2217154.1"/>
    </source>
</evidence>
<name>A0ABV0SA33_9TELE</name>
<feature type="non-terminal residue" evidence="3">
    <location>
        <position position="1"/>
    </location>
</feature>
<sequence length="84" mass="9801">KIKKWIFVQSFSNKNVCCIVCDLCTFYQIQEQRLLIILSNCQYLERRTFLNLADHFEKHGLTGTEKINRVSEYGCCSGAGWEAF</sequence>
<comment type="caution">
    <text evidence="3">The sequence shown here is derived from an EMBL/GenBank/DDBJ whole genome shotgun (WGS) entry which is preliminary data.</text>
</comment>
<gene>
    <name evidence="3" type="ORF">XENOCAPTIV_025261</name>
</gene>
<dbReference type="Proteomes" id="UP001434883">
    <property type="component" value="Unassembled WGS sequence"/>
</dbReference>
<dbReference type="EMBL" id="JAHRIN010075681">
    <property type="protein sequence ID" value="MEQ2217154.1"/>
    <property type="molecule type" value="Genomic_DNA"/>
</dbReference>
<organism evidence="3 4">
    <name type="scientific">Xenoophorus captivus</name>
    <dbReference type="NCBI Taxonomy" id="1517983"/>
    <lineage>
        <taxon>Eukaryota</taxon>
        <taxon>Metazoa</taxon>
        <taxon>Chordata</taxon>
        <taxon>Craniata</taxon>
        <taxon>Vertebrata</taxon>
        <taxon>Euteleostomi</taxon>
        <taxon>Actinopterygii</taxon>
        <taxon>Neopterygii</taxon>
        <taxon>Teleostei</taxon>
        <taxon>Neoteleostei</taxon>
        <taxon>Acanthomorphata</taxon>
        <taxon>Ovalentaria</taxon>
        <taxon>Atherinomorphae</taxon>
        <taxon>Cyprinodontiformes</taxon>
        <taxon>Goodeidae</taxon>
        <taxon>Xenoophorus</taxon>
    </lineage>
</organism>
<evidence type="ECO:0000313" key="4">
    <source>
        <dbReference type="Proteomes" id="UP001434883"/>
    </source>
</evidence>